<evidence type="ECO:0000313" key="10">
    <source>
        <dbReference type="EMBL" id="MBL1087726.1"/>
    </source>
</evidence>
<dbReference type="GO" id="GO:0005886">
    <property type="term" value="C:plasma membrane"/>
    <property type="evidence" value="ECO:0007669"/>
    <property type="project" value="UniProtKB-SubCell"/>
</dbReference>
<evidence type="ECO:0000256" key="4">
    <source>
        <dbReference type="ARBA" id="ARBA00022679"/>
    </source>
</evidence>
<feature type="transmembrane region" description="Helical" evidence="9">
    <location>
        <begin position="241"/>
        <end position="260"/>
    </location>
</feature>
<dbReference type="Proteomes" id="UP000661858">
    <property type="component" value="Unassembled WGS sequence"/>
</dbReference>
<keyword evidence="7 9" id="KW-0472">Membrane</keyword>
<proteinExistence type="predicted"/>
<feature type="transmembrane region" description="Helical" evidence="9">
    <location>
        <begin position="148"/>
        <end position="167"/>
    </location>
</feature>
<feature type="transmembrane region" description="Helical" evidence="9">
    <location>
        <begin position="200"/>
        <end position="221"/>
    </location>
</feature>
<evidence type="ECO:0000256" key="5">
    <source>
        <dbReference type="ARBA" id="ARBA00022692"/>
    </source>
</evidence>
<keyword evidence="2" id="KW-1003">Cell membrane</keyword>
<feature type="transmembrane region" description="Helical" evidence="9">
    <location>
        <begin position="272"/>
        <end position="293"/>
    </location>
</feature>
<feature type="region of interest" description="Disordered" evidence="8">
    <location>
        <begin position="1"/>
        <end position="35"/>
    </location>
</feature>
<name>A0A937ERB9_9ACTN</name>
<comment type="caution">
    <text evidence="10">The sequence shown here is derived from an EMBL/GenBank/DDBJ whole genome shotgun (WGS) entry which is preliminary data.</text>
</comment>
<evidence type="ECO:0000313" key="11">
    <source>
        <dbReference type="Proteomes" id="UP000661858"/>
    </source>
</evidence>
<gene>
    <name evidence="10" type="ORF">JK359_38385</name>
</gene>
<evidence type="ECO:0000256" key="8">
    <source>
        <dbReference type="SAM" id="MobiDB-lite"/>
    </source>
</evidence>
<dbReference type="EMBL" id="JAERRK010000052">
    <property type="protein sequence ID" value="MBL1087726.1"/>
    <property type="molecule type" value="Genomic_DNA"/>
</dbReference>
<dbReference type="PANTHER" id="PTHR33908">
    <property type="entry name" value="MANNOSYLTRANSFERASE YKCB-RELATED"/>
    <property type="match status" value="1"/>
</dbReference>
<sequence length="517" mass="55151">MGLITVPPLPSAGRFPAHARPVGRPPTTGAAQGAGDRHVTTTVLRYRLPSWLIPVPWTLALGLWGLTRQHSLWRDEAATWMAAGRSVPGIWRLLGQMDVVHGLYYLLMHGLFTVFGQSITTLRLPSVLAMTVAACCVTAVGTRLAGHWAGVAGGLAFGLLPAVQFHLQDGRPYALVTAGCAISTLLLVTLLQGHGGTSRWVAYGSTVLVCALLNWLSLLVLPAHLVTLLWAGTGRRARVCWAAAAAAAVTASLPLILFSRGQRAQVAWIPPLTWHTVIGPAVLLAIGALGALADRPRAGRLSTAAVGLPLLAVPHLLLIGVSLDQPLYQDRYVLFSMVGLALLIGAALAAAVRSAAPRYPRAARWLVPVTVAAALVALLPLSLQKRSPASRVDDVLAVAEDVRRLKGDGDAVVFVPADRRDTAQVSPAAFAGLRDIALAESPVTSGTLKGVECGPRRIRAEMLRHRRVLLVTDVPEVAPAVSAERDRTKVAVLKRHFTVVADEQVRGRRVTVYERRR</sequence>
<feature type="transmembrane region" description="Helical" evidence="9">
    <location>
        <begin position="48"/>
        <end position="66"/>
    </location>
</feature>
<dbReference type="GO" id="GO:0016763">
    <property type="term" value="F:pentosyltransferase activity"/>
    <property type="evidence" value="ECO:0007669"/>
    <property type="project" value="TreeGrafter"/>
</dbReference>
<evidence type="ECO:0000256" key="2">
    <source>
        <dbReference type="ARBA" id="ARBA00022475"/>
    </source>
</evidence>
<dbReference type="GO" id="GO:0009103">
    <property type="term" value="P:lipopolysaccharide biosynthetic process"/>
    <property type="evidence" value="ECO:0007669"/>
    <property type="project" value="UniProtKB-ARBA"/>
</dbReference>
<dbReference type="InterPro" id="IPR050297">
    <property type="entry name" value="LipidA_mod_glycosyltrf_83"/>
</dbReference>
<keyword evidence="4" id="KW-0808">Transferase</keyword>
<evidence type="ECO:0000256" key="7">
    <source>
        <dbReference type="ARBA" id="ARBA00023136"/>
    </source>
</evidence>
<keyword evidence="11" id="KW-1185">Reference proteome</keyword>
<feature type="transmembrane region" description="Helical" evidence="9">
    <location>
        <begin position="299"/>
        <end position="320"/>
    </location>
</feature>
<feature type="transmembrane region" description="Helical" evidence="9">
    <location>
        <begin position="362"/>
        <end position="381"/>
    </location>
</feature>
<reference evidence="10" key="1">
    <citation type="submission" date="2021-01" db="EMBL/GenBank/DDBJ databases">
        <title>WGS of actinomycetes isolated from Thailand.</title>
        <authorList>
            <person name="Thawai C."/>
        </authorList>
    </citation>
    <scope>NUCLEOTIDE SEQUENCE</scope>
    <source>
        <strain evidence="10">RCU-197</strain>
    </source>
</reference>
<evidence type="ECO:0000256" key="6">
    <source>
        <dbReference type="ARBA" id="ARBA00022989"/>
    </source>
</evidence>
<keyword evidence="5 9" id="KW-0812">Transmembrane</keyword>
<comment type="subcellular location">
    <subcellularLocation>
        <location evidence="1">Cell membrane</location>
        <topology evidence="1">Multi-pass membrane protein</topology>
    </subcellularLocation>
</comment>
<feature type="transmembrane region" description="Helical" evidence="9">
    <location>
        <begin position="332"/>
        <end position="356"/>
    </location>
</feature>
<evidence type="ECO:0000256" key="3">
    <source>
        <dbReference type="ARBA" id="ARBA00022676"/>
    </source>
</evidence>
<feature type="transmembrane region" description="Helical" evidence="9">
    <location>
        <begin position="173"/>
        <end position="193"/>
    </location>
</feature>
<evidence type="ECO:0000256" key="1">
    <source>
        <dbReference type="ARBA" id="ARBA00004651"/>
    </source>
</evidence>
<dbReference type="AlphaFoldDB" id="A0A937ERB9"/>
<evidence type="ECO:0000256" key="9">
    <source>
        <dbReference type="SAM" id="Phobius"/>
    </source>
</evidence>
<protein>
    <submittedName>
        <fullName evidence="10">Glycosyltransferase family 39 protein</fullName>
    </submittedName>
</protein>
<dbReference type="GO" id="GO:0010041">
    <property type="term" value="P:response to iron(III) ion"/>
    <property type="evidence" value="ECO:0007669"/>
    <property type="project" value="TreeGrafter"/>
</dbReference>
<organism evidence="10 11">
    <name type="scientific">Streptomyces actinomycinicus</name>
    <dbReference type="NCBI Taxonomy" id="1695166"/>
    <lineage>
        <taxon>Bacteria</taxon>
        <taxon>Bacillati</taxon>
        <taxon>Actinomycetota</taxon>
        <taxon>Actinomycetes</taxon>
        <taxon>Kitasatosporales</taxon>
        <taxon>Streptomycetaceae</taxon>
        <taxon>Streptomyces</taxon>
    </lineage>
</organism>
<keyword evidence="6 9" id="KW-1133">Transmembrane helix</keyword>
<dbReference type="PANTHER" id="PTHR33908:SF3">
    <property type="entry name" value="UNDECAPRENYL PHOSPHATE-ALPHA-4-AMINO-4-DEOXY-L-ARABINOSE ARABINOSYL TRANSFERASE"/>
    <property type="match status" value="1"/>
</dbReference>
<keyword evidence="3" id="KW-0328">Glycosyltransferase</keyword>
<feature type="transmembrane region" description="Helical" evidence="9">
    <location>
        <begin position="99"/>
        <end position="116"/>
    </location>
</feature>
<accession>A0A937ERB9</accession>